<dbReference type="InterPro" id="IPR001965">
    <property type="entry name" value="Znf_PHD"/>
</dbReference>
<evidence type="ECO:0000313" key="8">
    <source>
        <dbReference type="Proteomes" id="UP000761534"/>
    </source>
</evidence>
<dbReference type="AlphaFoldDB" id="A0A642VAK0"/>
<evidence type="ECO:0000256" key="4">
    <source>
        <dbReference type="PROSITE-ProRule" id="PRU00146"/>
    </source>
</evidence>
<evidence type="ECO:0000256" key="2">
    <source>
        <dbReference type="ARBA" id="ARBA00022771"/>
    </source>
</evidence>
<gene>
    <name evidence="7" type="ORF">TRICI_002898</name>
</gene>
<feature type="region of interest" description="Disordered" evidence="5">
    <location>
        <begin position="129"/>
        <end position="148"/>
    </location>
</feature>
<dbReference type="Pfam" id="PF00628">
    <property type="entry name" value="PHD"/>
    <property type="match status" value="1"/>
</dbReference>
<dbReference type="InterPro" id="IPR047157">
    <property type="entry name" value="PHRF1/Atg35"/>
</dbReference>
<dbReference type="OrthoDB" id="8062037at2759"/>
<dbReference type="PANTHER" id="PTHR12618">
    <property type="entry name" value="PHD AND RING FINGER DOMAIN-CONTAINING PROTEIN 1"/>
    <property type="match status" value="1"/>
</dbReference>
<protein>
    <recommendedName>
        <fullName evidence="6">PHD-type domain-containing protein</fullName>
    </recommendedName>
</protein>
<dbReference type="InterPro" id="IPR019786">
    <property type="entry name" value="Zinc_finger_PHD-type_CS"/>
</dbReference>
<feature type="region of interest" description="Disordered" evidence="5">
    <location>
        <begin position="153"/>
        <end position="184"/>
    </location>
</feature>
<sequence length="365" mass="40780">MDHQKQDTSCCPTCRTKFNLINIVESYRQQQLILRQIDVLDKTAPKDDGVLDLSAIPDDDNVHEDEEDEGDENCVICASNERAHEQVVCDGCSRTFHVSCLGIAHLPFCDWFCPTCEIDSESMLFSTFSSQHHQQQHQATLPSRRRRRRHNMIPSLSTSPLPLGDGSSIRSTSPTVTESSTPKLSAEEMQAWEMLEVAQNVEDLDNEASSLPSTSSAAPASDTPKFKRPTRRFAATMTPSADETSSGSGSRNAGARTSQPTFMQSLLNDIRNTSSSSEISIEPPKRNPKTQLSLEKKEKVQALVRDALRPVYRSGSIDKDEYTRINKTVSRSLYGIVVNEKDRDFSKYKPVVESYVNLELQNSKS</sequence>
<dbReference type="Gene3D" id="3.30.40.10">
    <property type="entry name" value="Zinc/RING finger domain, C3HC4 (zinc finger)"/>
    <property type="match status" value="1"/>
</dbReference>
<dbReference type="GO" id="GO:0008270">
    <property type="term" value="F:zinc ion binding"/>
    <property type="evidence" value="ECO:0007669"/>
    <property type="project" value="UniProtKB-KW"/>
</dbReference>
<feature type="compositionally biased region" description="Low complexity" evidence="5">
    <location>
        <begin position="244"/>
        <end position="258"/>
    </location>
</feature>
<accession>A0A642VAK0</accession>
<keyword evidence="3" id="KW-0862">Zinc</keyword>
<feature type="region of interest" description="Disordered" evidence="5">
    <location>
        <begin position="205"/>
        <end position="259"/>
    </location>
</feature>
<feature type="domain" description="PHD-type" evidence="6">
    <location>
        <begin position="71"/>
        <end position="119"/>
    </location>
</feature>
<dbReference type="PROSITE" id="PS01359">
    <property type="entry name" value="ZF_PHD_1"/>
    <property type="match status" value="1"/>
</dbReference>
<keyword evidence="2 4" id="KW-0863">Zinc-finger</keyword>
<dbReference type="VEuPathDB" id="FungiDB:TRICI_002898"/>
<dbReference type="SUPFAM" id="SSF57903">
    <property type="entry name" value="FYVE/PHD zinc finger"/>
    <property type="match status" value="1"/>
</dbReference>
<evidence type="ECO:0000256" key="5">
    <source>
        <dbReference type="SAM" id="MobiDB-lite"/>
    </source>
</evidence>
<dbReference type="EMBL" id="SWFS01000200">
    <property type="protein sequence ID" value="KAA8914455.1"/>
    <property type="molecule type" value="Genomic_DNA"/>
</dbReference>
<reference evidence="7" key="1">
    <citation type="journal article" date="2019" name="G3 (Bethesda)">
        <title>Genome Assemblies of Two Rare Opportunistic Yeast Pathogens: Diutina rugosa (syn. Candida rugosa) and Trichomonascus ciferrii (syn. Candida ciferrii).</title>
        <authorList>
            <person name="Mixao V."/>
            <person name="Saus E."/>
            <person name="Hansen A.P."/>
            <person name="Lass-Florl C."/>
            <person name="Gabaldon T."/>
        </authorList>
    </citation>
    <scope>NUCLEOTIDE SEQUENCE</scope>
    <source>
        <strain evidence="7">CBS 4856</strain>
    </source>
</reference>
<dbReference type="PROSITE" id="PS50016">
    <property type="entry name" value="ZF_PHD_2"/>
    <property type="match status" value="1"/>
</dbReference>
<dbReference type="Proteomes" id="UP000761534">
    <property type="component" value="Unassembled WGS sequence"/>
</dbReference>
<feature type="compositionally biased region" description="Low complexity" evidence="5">
    <location>
        <begin position="208"/>
        <end position="221"/>
    </location>
</feature>
<comment type="caution">
    <text evidence="7">The sequence shown here is derived from an EMBL/GenBank/DDBJ whole genome shotgun (WGS) entry which is preliminary data.</text>
</comment>
<dbReference type="InterPro" id="IPR011011">
    <property type="entry name" value="Znf_FYVE_PHD"/>
</dbReference>
<keyword evidence="1" id="KW-0479">Metal-binding</keyword>
<keyword evidence="8" id="KW-1185">Reference proteome</keyword>
<evidence type="ECO:0000256" key="3">
    <source>
        <dbReference type="ARBA" id="ARBA00022833"/>
    </source>
</evidence>
<dbReference type="SMART" id="SM00249">
    <property type="entry name" value="PHD"/>
    <property type="match status" value="1"/>
</dbReference>
<evidence type="ECO:0000259" key="6">
    <source>
        <dbReference type="PROSITE" id="PS50016"/>
    </source>
</evidence>
<dbReference type="InterPro" id="IPR019787">
    <property type="entry name" value="Znf_PHD-finger"/>
</dbReference>
<feature type="region of interest" description="Disordered" evidence="5">
    <location>
        <begin position="272"/>
        <end position="292"/>
    </location>
</feature>
<dbReference type="InterPro" id="IPR013083">
    <property type="entry name" value="Znf_RING/FYVE/PHD"/>
</dbReference>
<dbReference type="PANTHER" id="PTHR12618:SF20">
    <property type="entry name" value="PHD AND RING FINGER DOMAIN-CONTAINING PROTEIN 1"/>
    <property type="match status" value="1"/>
</dbReference>
<evidence type="ECO:0000256" key="1">
    <source>
        <dbReference type="ARBA" id="ARBA00022723"/>
    </source>
</evidence>
<feature type="compositionally biased region" description="Low complexity" evidence="5">
    <location>
        <begin position="171"/>
        <end position="182"/>
    </location>
</feature>
<proteinExistence type="predicted"/>
<evidence type="ECO:0000313" key="7">
    <source>
        <dbReference type="EMBL" id="KAA8914455.1"/>
    </source>
</evidence>
<organism evidence="7 8">
    <name type="scientific">Trichomonascus ciferrii</name>
    <dbReference type="NCBI Taxonomy" id="44093"/>
    <lineage>
        <taxon>Eukaryota</taxon>
        <taxon>Fungi</taxon>
        <taxon>Dikarya</taxon>
        <taxon>Ascomycota</taxon>
        <taxon>Saccharomycotina</taxon>
        <taxon>Dipodascomycetes</taxon>
        <taxon>Dipodascales</taxon>
        <taxon>Trichomonascaceae</taxon>
        <taxon>Trichomonascus</taxon>
        <taxon>Trichomonascus ciferrii complex</taxon>
    </lineage>
</organism>
<name>A0A642VAK0_9ASCO</name>